<dbReference type="GO" id="GO:0016618">
    <property type="term" value="F:hydroxypyruvate reductase [NAD(P)H] activity"/>
    <property type="evidence" value="ECO:0007669"/>
    <property type="project" value="TreeGrafter"/>
</dbReference>
<protein>
    <recommendedName>
        <fullName evidence="4">D-isomer specific 2-hydroxyacid dehydrogenase NAD-binding domain-containing protein</fullName>
    </recommendedName>
</protein>
<evidence type="ECO:0000256" key="1">
    <source>
        <dbReference type="ARBA" id="ARBA00023002"/>
    </source>
</evidence>
<dbReference type="GO" id="GO:0051287">
    <property type="term" value="F:NAD binding"/>
    <property type="evidence" value="ECO:0007669"/>
    <property type="project" value="InterPro"/>
</dbReference>
<keyword evidence="1" id="KW-0560">Oxidoreductase</keyword>
<evidence type="ECO:0000259" key="4">
    <source>
        <dbReference type="Pfam" id="PF02826"/>
    </source>
</evidence>
<dbReference type="AlphaFoldDB" id="A0A7S3K275"/>
<dbReference type="InterPro" id="IPR036291">
    <property type="entry name" value="NAD(P)-bd_dom_sf"/>
</dbReference>
<gene>
    <name evidence="5" type="ORF">ALAG00032_LOCUS11078</name>
</gene>
<evidence type="ECO:0000313" key="5">
    <source>
        <dbReference type="EMBL" id="CAE0370304.1"/>
    </source>
</evidence>
<keyword evidence="3" id="KW-0472">Membrane</keyword>
<dbReference type="GO" id="GO:0005829">
    <property type="term" value="C:cytosol"/>
    <property type="evidence" value="ECO:0007669"/>
    <property type="project" value="TreeGrafter"/>
</dbReference>
<feature type="transmembrane region" description="Helical" evidence="3">
    <location>
        <begin position="32"/>
        <end position="54"/>
    </location>
</feature>
<name>A0A7S3K275_9STRA</name>
<evidence type="ECO:0000256" key="3">
    <source>
        <dbReference type="SAM" id="Phobius"/>
    </source>
</evidence>
<sequence length="455" mass="49470">MMKDQVLAILGRKKQVVVMETVVESPDVVRHYIIGISLLVSIFFICLLGLEALAPPVREGIKKRDTLDEKDKLSLKNKGVRKKILAVDKNRKKKIACWLSTKVLSSVTKERLKLADLGIELTVVRELSQVPLDTQILITNESCAFEKEDILSALEKLEAVIIPNAGIPQSLLSVLAKEKGRREGNLYTFNSHHNATATAEMAITLTLAASKRITTADDQLRTGDWRGRGLPLRDGPMPPPVLEQVIMDGQTVLILGLGAVGSRVANVLTAFGTNVLATTRTGKASKKYYVSPAVKIFSGSEIMDLLPRAQIVIVCLPLGPDTSGLLNRKALARLPSGAIVVNVGRGPVVDEAAVYEALTTDSIACYASDVWWNYPKSWQQACNSSPAKFHDFSTLPRHKILFSPHRGGAIGTRDNDRRLITAITTSLTNYALSSTDNPSALATGDITPLDLDVGY</sequence>
<organism evidence="5">
    <name type="scientific">Aureoumbra lagunensis</name>
    <dbReference type="NCBI Taxonomy" id="44058"/>
    <lineage>
        <taxon>Eukaryota</taxon>
        <taxon>Sar</taxon>
        <taxon>Stramenopiles</taxon>
        <taxon>Ochrophyta</taxon>
        <taxon>Pelagophyceae</taxon>
        <taxon>Pelagomonadales</taxon>
        <taxon>Aureoumbra</taxon>
    </lineage>
</organism>
<evidence type="ECO:0000256" key="2">
    <source>
        <dbReference type="ARBA" id="ARBA00023027"/>
    </source>
</evidence>
<dbReference type="GO" id="GO:0030267">
    <property type="term" value="F:glyoxylate reductase (NADPH) activity"/>
    <property type="evidence" value="ECO:0007669"/>
    <property type="project" value="TreeGrafter"/>
</dbReference>
<accession>A0A7S3K275</accession>
<keyword evidence="3" id="KW-1133">Transmembrane helix</keyword>
<reference evidence="5" key="1">
    <citation type="submission" date="2021-01" db="EMBL/GenBank/DDBJ databases">
        <authorList>
            <person name="Corre E."/>
            <person name="Pelletier E."/>
            <person name="Niang G."/>
            <person name="Scheremetjew M."/>
            <person name="Finn R."/>
            <person name="Kale V."/>
            <person name="Holt S."/>
            <person name="Cochrane G."/>
            <person name="Meng A."/>
            <person name="Brown T."/>
            <person name="Cohen L."/>
        </authorList>
    </citation>
    <scope>NUCLEOTIDE SEQUENCE</scope>
    <source>
        <strain evidence="5">CCMP1510</strain>
    </source>
</reference>
<keyword evidence="2" id="KW-0520">NAD</keyword>
<dbReference type="EMBL" id="HBIJ01016624">
    <property type="protein sequence ID" value="CAE0370304.1"/>
    <property type="molecule type" value="Transcribed_RNA"/>
</dbReference>
<keyword evidence="3" id="KW-0812">Transmembrane</keyword>
<dbReference type="InterPro" id="IPR006140">
    <property type="entry name" value="D-isomer_DH_NAD-bd"/>
</dbReference>
<dbReference type="InterPro" id="IPR050223">
    <property type="entry name" value="D-isomer_2-hydroxyacid_DH"/>
</dbReference>
<dbReference type="PANTHER" id="PTHR10996:SF178">
    <property type="entry name" value="2-HYDROXYACID DEHYDROGENASE YGL185C-RELATED"/>
    <property type="match status" value="1"/>
</dbReference>
<dbReference type="Gene3D" id="3.40.50.720">
    <property type="entry name" value="NAD(P)-binding Rossmann-like Domain"/>
    <property type="match status" value="2"/>
</dbReference>
<dbReference type="PROSITE" id="PS00671">
    <property type="entry name" value="D_2_HYDROXYACID_DH_3"/>
    <property type="match status" value="1"/>
</dbReference>
<dbReference type="Pfam" id="PF02826">
    <property type="entry name" value="2-Hacid_dh_C"/>
    <property type="match status" value="1"/>
</dbReference>
<dbReference type="SUPFAM" id="SSF51735">
    <property type="entry name" value="NAD(P)-binding Rossmann-fold domains"/>
    <property type="match status" value="1"/>
</dbReference>
<proteinExistence type="predicted"/>
<dbReference type="InterPro" id="IPR029753">
    <property type="entry name" value="D-isomer_DH_CS"/>
</dbReference>
<dbReference type="PANTHER" id="PTHR10996">
    <property type="entry name" value="2-HYDROXYACID DEHYDROGENASE-RELATED"/>
    <property type="match status" value="1"/>
</dbReference>
<feature type="domain" description="D-isomer specific 2-hydroxyacid dehydrogenase NAD-binding" evidence="4">
    <location>
        <begin position="204"/>
        <end position="379"/>
    </location>
</feature>